<dbReference type="AlphaFoldDB" id="A0A9K3KCR6"/>
<proteinExistence type="predicted"/>
<dbReference type="EMBL" id="JAGRRH010000026">
    <property type="protein sequence ID" value="KAG7341359.1"/>
    <property type="molecule type" value="Genomic_DNA"/>
</dbReference>
<name>A0A9K3KCR6_9STRA</name>
<accession>A0A9K3KCR6</accession>
<sequence length="120" mass="13334">MVAKLCGLETLIYDDEKSQSELKSLDILRAGVVAFELYKGPHIDTLEEIPPNSARNGLAMQSVLTKINRIGWEGAFIDACESCYDDLDLASVIRAMIFGESGQPSAYELYTKIINKKSRM</sequence>
<dbReference type="Proteomes" id="UP000693970">
    <property type="component" value="Unassembled WGS sequence"/>
</dbReference>
<evidence type="ECO:0000313" key="1">
    <source>
        <dbReference type="EMBL" id="KAG7341359.1"/>
    </source>
</evidence>
<comment type="caution">
    <text evidence="1">The sequence shown here is derived from an EMBL/GenBank/DDBJ whole genome shotgun (WGS) entry which is preliminary data.</text>
</comment>
<reference evidence="1" key="2">
    <citation type="submission" date="2021-04" db="EMBL/GenBank/DDBJ databases">
        <authorList>
            <person name="Podell S."/>
        </authorList>
    </citation>
    <scope>NUCLEOTIDE SEQUENCE</scope>
    <source>
        <strain evidence="1">Hildebrandi</strain>
    </source>
</reference>
<keyword evidence="2" id="KW-1185">Reference proteome</keyword>
<reference evidence="1" key="1">
    <citation type="journal article" date="2021" name="Sci. Rep.">
        <title>Diploid genomic architecture of Nitzschia inconspicua, an elite biomass production diatom.</title>
        <authorList>
            <person name="Oliver A."/>
            <person name="Podell S."/>
            <person name="Pinowska A."/>
            <person name="Traller J.C."/>
            <person name="Smith S.R."/>
            <person name="McClure R."/>
            <person name="Beliaev A."/>
            <person name="Bohutskyi P."/>
            <person name="Hill E.A."/>
            <person name="Rabines A."/>
            <person name="Zheng H."/>
            <person name="Allen L.Z."/>
            <person name="Kuo A."/>
            <person name="Grigoriev I.V."/>
            <person name="Allen A.E."/>
            <person name="Hazlebeck D."/>
            <person name="Allen E.E."/>
        </authorList>
    </citation>
    <scope>NUCLEOTIDE SEQUENCE</scope>
    <source>
        <strain evidence="1">Hildebrandi</strain>
    </source>
</reference>
<protein>
    <submittedName>
        <fullName evidence="1">Uncharacterized protein</fullName>
    </submittedName>
</protein>
<gene>
    <name evidence="1" type="ORF">IV203_023310</name>
</gene>
<organism evidence="1 2">
    <name type="scientific">Nitzschia inconspicua</name>
    <dbReference type="NCBI Taxonomy" id="303405"/>
    <lineage>
        <taxon>Eukaryota</taxon>
        <taxon>Sar</taxon>
        <taxon>Stramenopiles</taxon>
        <taxon>Ochrophyta</taxon>
        <taxon>Bacillariophyta</taxon>
        <taxon>Bacillariophyceae</taxon>
        <taxon>Bacillariophycidae</taxon>
        <taxon>Bacillariales</taxon>
        <taxon>Bacillariaceae</taxon>
        <taxon>Nitzschia</taxon>
    </lineage>
</organism>
<evidence type="ECO:0000313" key="2">
    <source>
        <dbReference type="Proteomes" id="UP000693970"/>
    </source>
</evidence>